<sequence>MGNTAYDLGVTRWLLERSLKYLKRPHQNPRIRDKPQTAQNLHHQWDDHKIDACDRITLGIGGQSQQIRRNLHTEP</sequence>
<dbReference type="Proteomes" id="UP000018817">
    <property type="component" value="Unassembled WGS sequence"/>
</dbReference>
<protein>
    <submittedName>
        <fullName evidence="1">Uncharacterized protein</fullName>
    </submittedName>
</protein>
<name>W2PSC3_PHYN3</name>
<evidence type="ECO:0000313" key="2">
    <source>
        <dbReference type="Proteomes" id="UP000018817"/>
    </source>
</evidence>
<reference evidence="2" key="1">
    <citation type="submission" date="2011-12" db="EMBL/GenBank/DDBJ databases">
        <authorList>
            <consortium name="The Broad Institute Genome Sequencing Platform"/>
            <person name="Russ C."/>
            <person name="Tyler B."/>
            <person name="Panabieres F."/>
            <person name="Shan W."/>
            <person name="Tripathy S."/>
            <person name="Grunwald N."/>
            <person name="Machado M."/>
            <person name="Young S.K."/>
            <person name="Zeng Q."/>
            <person name="Gargeya S."/>
            <person name="Fitzgerald M."/>
            <person name="Haas B."/>
            <person name="Abouelleil A."/>
            <person name="Alvarado L."/>
            <person name="Arachchi H.M."/>
            <person name="Berlin A."/>
            <person name="Chapman S.B."/>
            <person name="Gearin G."/>
            <person name="Goldberg J."/>
            <person name="Griggs A."/>
            <person name="Gujja S."/>
            <person name="Hansen M."/>
            <person name="Heiman D."/>
            <person name="Howarth C."/>
            <person name="Larimer J."/>
            <person name="Lui A."/>
            <person name="MacDonald P.J.P."/>
            <person name="McCowen C."/>
            <person name="Montmayeur A."/>
            <person name="Murphy C."/>
            <person name="Neiman D."/>
            <person name="Pearson M."/>
            <person name="Priest M."/>
            <person name="Roberts A."/>
            <person name="Saif S."/>
            <person name="Shea T."/>
            <person name="Sisk P."/>
            <person name="Stolte C."/>
            <person name="Sykes S."/>
            <person name="Wortman J."/>
            <person name="Nusbaum C."/>
            <person name="Birren B."/>
        </authorList>
    </citation>
    <scope>NUCLEOTIDE SEQUENCE [LARGE SCALE GENOMIC DNA]</scope>
    <source>
        <strain evidence="2">INRA-310</strain>
    </source>
</reference>
<evidence type="ECO:0000313" key="1">
    <source>
        <dbReference type="EMBL" id="ETN03546.1"/>
    </source>
</evidence>
<proteinExistence type="predicted"/>
<accession>W2PSC3</accession>
<reference evidence="1 2" key="2">
    <citation type="submission" date="2013-11" db="EMBL/GenBank/DDBJ databases">
        <title>The Genome Sequence of Phytophthora parasitica INRA-310.</title>
        <authorList>
            <consortium name="The Broad Institute Genomics Platform"/>
            <person name="Russ C."/>
            <person name="Tyler B."/>
            <person name="Panabieres F."/>
            <person name="Shan W."/>
            <person name="Tripathy S."/>
            <person name="Grunwald N."/>
            <person name="Machado M."/>
            <person name="Johnson C.S."/>
            <person name="Arredondo F."/>
            <person name="Hong C."/>
            <person name="Coffey M."/>
            <person name="Young S.K."/>
            <person name="Zeng Q."/>
            <person name="Gargeya S."/>
            <person name="Fitzgerald M."/>
            <person name="Abouelleil A."/>
            <person name="Alvarado L."/>
            <person name="Chapman S.B."/>
            <person name="Gainer-Dewar J."/>
            <person name="Goldberg J."/>
            <person name="Griggs A."/>
            <person name="Gujja S."/>
            <person name="Hansen M."/>
            <person name="Howarth C."/>
            <person name="Imamovic A."/>
            <person name="Ireland A."/>
            <person name="Larimer J."/>
            <person name="McCowan C."/>
            <person name="Murphy C."/>
            <person name="Pearson M."/>
            <person name="Poon T.W."/>
            <person name="Priest M."/>
            <person name="Roberts A."/>
            <person name="Saif S."/>
            <person name="Shea T."/>
            <person name="Sykes S."/>
            <person name="Wortman J."/>
            <person name="Nusbaum C."/>
            <person name="Birren B."/>
        </authorList>
    </citation>
    <scope>NUCLEOTIDE SEQUENCE [LARGE SCALE GENOMIC DNA]</scope>
    <source>
        <strain evidence="1 2">INRA-310</strain>
    </source>
</reference>
<dbReference type="AlphaFoldDB" id="W2PSC3"/>
<dbReference type="VEuPathDB" id="FungiDB:PPTG_23798"/>
<gene>
    <name evidence="1" type="ORF">PPTG_23798</name>
</gene>
<dbReference type="EMBL" id="KI669611">
    <property type="protein sequence ID" value="ETN03546.1"/>
    <property type="molecule type" value="Genomic_DNA"/>
</dbReference>
<dbReference type="GeneID" id="20192397"/>
<dbReference type="RefSeq" id="XP_008911319.1">
    <property type="nucleotide sequence ID" value="XM_008913071.1"/>
</dbReference>
<organism evidence="1 2">
    <name type="scientific">Phytophthora nicotianae (strain INRA-310)</name>
    <name type="common">Phytophthora parasitica</name>
    <dbReference type="NCBI Taxonomy" id="761204"/>
    <lineage>
        <taxon>Eukaryota</taxon>
        <taxon>Sar</taxon>
        <taxon>Stramenopiles</taxon>
        <taxon>Oomycota</taxon>
        <taxon>Peronosporomycetes</taxon>
        <taxon>Peronosporales</taxon>
        <taxon>Peronosporaceae</taxon>
        <taxon>Phytophthora</taxon>
    </lineage>
</organism>